<organism evidence="1 2">
    <name type="scientific">Senna tora</name>
    <dbReference type="NCBI Taxonomy" id="362788"/>
    <lineage>
        <taxon>Eukaryota</taxon>
        <taxon>Viridiplantae</taxon>
        <taxon>Streptophyta</taxon>
        <taxon>Embryophyta</taxon>
        <taxon>Tracheophyta</taxon>
        <taxon>Spermatophyta</taxon>
        <taxon>Magnoliopsida</taxon>
        <taxon>eudicotyledons</taxon>
        <taxon>Gunneridae</taxon>
        <taxon>Pentapetalae</taxon>
        <taxon>rosids</taxon>
        <taxon>fabids</taxon>
        <taxon>Fabales</taxon>
        <taxon>Fabaceae</taxon>
        <taxon>Caesalpinioideae</taxon>
        <taxon>Cassia clade</taxon>
        <taxon>Senna</taxon>
    </lineage>
</organism>
<dbReference type="EMBL" id="JAAIUW010000005">
    <property type="protein sequence ID" value="KAF7829921.1"/>
    <property type="molecule type" value="Genomic_DNA"/>
</dbReference>
<dbReference type="AlphaFoldDB" id="A0A834U0E6"/>
<evidence type="ECO:0000313" key="2">
    <source>
        <dbReference type="Proteomes" id="UP000634136"/>
    </source>
</evidence>
<accession>A0A834U0E6</accession>
<comment type="caution">
    <text evidence="1">The sequence shown here is derived from an EMBL/GenBank/DDBJ whole genome shotgun (WGS) entry which is preliminary data.</text>
</comment>
<protein>
    <submittedName>
        <fullName evidence="1">Uncharacterized protein</fullName>
    </submittedName>
</protein>
<dbReference type="Proteomes" id="UP000634136">
    <property type="component" value="Unassembled WGS sequence"/>
</dbReference>
<gene>
    <name evidence="1" type="ORF">G2W53_012254</name>
</gene>
<proteinExistence type="predicted"/>
<keyword evidence="2" id="KW-1185">Reference proteome</keyword>
<reference evidence="1" key="1">
    <citation type="submission" date="2020-09" db="EMBL/GenBank/DDBJ databases">
        <title>Genome-Enabled Discovery of Anthraquinone Biosynthesis in Senna tora.</title>
        <authorList>
            <person name="Kang S.-H."/>
            <person name="Pandey R.P."/>
            <person name="Lee C.-M."/>
            <person name="Sim J.-S."/>
            <person name="Jeong J.-T."/>
            <person name="Choi B.-S."/>
            <person name="Jung M."/>
            <person name="Ginzburg D."/>
            <person name="Zhao K."/>
            <person name="Won S.Y."/>
            <person name="Oh T.-J."/>
            <person name="Yu Y."/>
            <person name="Kim N.-H."/>
            <person name="Lee O.R."/>
            <person name="Lee T.-H."/>
            <person name="Bashyal P."/>
            <person name="Kim T.-S."/>
            <person name="Lee W.-H."/>
            <person name="Kawkins C."/>
            <person name="Kim C.-K."/>
            <person name="Kim J.S."/>
            <person name="Ahn B.O."/>
            <person name="Rhee S.Y."/>
            <person name="Sohng J.K."/>
        </authorList>
    </citation>
    <scope>NUCLEOTIDE SEQUENCE</scope>
    <source>
        <tissue evidence="1">Leaf</tissue>
    </source>
</reference>
<sequence>MGVMMGVNLSGKPGSFTRLKKKGNGRVWKHAGRWHPCPLQIKHFEWIPTPLQPYV</sequence>
<name>A0A834U0E6_9FABA</name>
<evidence type="ECO:0000313" key="1">
    <source>
        <dbReference type="EMBL" id="KAF7829921.1"/>
    </source>
</evidence>